<comment type="caution">
    <text evidence="3">The sequence shown here is derived from an EMBL/GenBank/DDBJ whole genome shotgun (WGS) entry which is preliminary data.</text>
</comment>
<dbReference type="PROSITE" id="PS51257">
    <property type="entry name" value="PROKAR_LIPOPROTEIN"/>
    <property type="match status" value="1"/>
</dbReference>
<dbReference type="RefSeq" id="WP_095683747.1">
    <property type="nucleotide sequence ID" value="NZ_JAVRER010000009.1"/>
</dbReference>
<sequence>MRQGALFLGFLSLSLVLTACGGAPTVQQAGGTTTDPYAEYASLTGKARTDALLAAARDEGGVLDLYTSNTDIQDLVDGFRKAYPKIKVNAFRANSETVLQRITQENQARKPHTDVVDTNELELRELDKARLLSPYRGPALAHLKPEAKGYGGWTAERFNAFVIGWNTDVVPAGQAPHSFTDLAAPRWKGKVSMEIGDWDWYYAMHTYLTKEKGMSEEATTKLFRRIVANARVTKGHTVQGELLSAGQFGVATSVYSHTIDKAARDGAPVAWQPASDPVILRPNGVALMTRARHPATALLWTDWVLGAGQKAVTASARIPAAAPAAGIKDPLPADAPVYNLPKDTDADGTKWSAAYDALLRGVPVSD</sequence>
<name>A0ABD5E599_9ACTN</name>
<evidence type="ECO:0000256" key="1">
    <source>
        <dbReference type="ARBA" id="ARBA00022729"/>
    </source>
</evidence>
<evidence type="ECO:0000313" key="3">
    <source>
        <dbReference type="EMBL" id="MDT0415470.1"/>
    </source>
</evidence>
<dbReference type="Proteomes" id="UP001183607">
    <property type="component" value="Unassembled WGS sequence"/>
</dbReference>
<feature type="chain" id="PRO_5044809221" evidence="2">
    <location>
        <begin position="20"/>
        <end position="366"/>
    </location>
</feature>
<organism evidence="3 4">
    <name type="scientific">Streptomyces evansiae</name>
    <dbReference type="NCBI Taxonomy" id="3075535"/>
    <lineage>
        <taxon>Bacteria</taxon>
        <taxon>Bacillati</taxon>
        <taxon>Actinomycetota</taxon>
        <taxon>Actinomycetes</taxon>
        <taxon>Kitasatosporales</taxon>
        <taxon>Streptomycetaceae</taxon>
        <taxon>Streptomyces</taxon>
    </lineage>
</organism>
<dbReference type="PANTHER" id="PTHR30006">
    <property type="entry name" value="THIAMINE-BINDING PERIPLASMIC PROTEIN-RELATED"/>
    <property type="match status" value="1"/>
</dbReference>
<feature type="signal peptide" evidence="2">
    <location>
        <begin position="1"/>
        <end position="19"/>
    </location>
</feature>
<dbReference type="AlphaFoldDB" id="A0ABD5E599"/>
<reference evidence="4" key="1">
    <citation type="submission" date="2023-07" db="EMBL/GenBank/DDBJ databases">
        <title>30 novel species of actinomycetes from the DSMZ collection.</title>
        <authorList>
            <person name="Nouioui I."/>
        </authorList>
    </citation>
    <scope>NUCLEOTIDE SEQUENCE [LARGE SCALE GENOMIC DNA]</scope>
    <source>
        <strain evidence="4">DSM 41982</strain>
    </source>
</reference>
<dbReference type="Pfam" id="PF13343">
    <property type="entry name" value="SBP_bac_6"/>
    <property type="match status" value="1"/>
</dbReference>
<keyword evidence="1 2" id="KW-0732">Signal</keyword>
<protein>
    <submittedName>
        <fullName evidence="3">ABC transporter substrate-binding protein</fullName>
    </submittedName>
</protein>
<proteinExistence type="predicted"/>
<evidence type="ECO:0000256" key="2">
    <source>
        <dbReference type="SAM" id="SignalP"/>
    </source>
</evidence>
<dbReference type="EMBL" id="JAVRER010000009">
    <property type="protein sequence ID" value="MDT0415470.1"/>
    <property type="molecule type" value="Genomic_DNA"/>
</dbReference>
<evidence type="ECO:0000313" key="4">
    <source>
        <dbReference type="Proteomes" id="UP001183607"/>
    </source>
</evidence>
<dbReference type="Gene3D" id="3.40.190.10">
    <property type="entry name" value="Periplasmic binding protein-like II"/>
    <property type="match status" value="2"/>
</dbReference>
<dbReference type="SUPFAM" id="SSF53850">
    <property type="entry name" value="Periplasmic binding protein-like II"/>
    <property type="match status" value="1"/>
</dbReference>
<accession>A0ABD5E599</accession>
<gene>
    <name evidence="3" type="ORF">RM574_08195</name>
</gene>